<sequence>MLINTFCHIPRIGNIKERKIWEAGIPTWKDALSNGQKYPKLLSKTALQTLEESTERLHYGEADWFAQCLPKTETWRLCSHFGDKAAFVDIETTNDDGEIRITTIALYDGKRLRTYVQGRNLESFCDDIQEYSLLVTFNGRCFDGPIIERELQAQLPKAHVDLRFVLRSVGITGGLKACERRLGLSRDELEGLDGYFAVLLWHEYQTTGDERALETLLAYNAADVLSMPVLLAHAYEAKLMETPFHGTPVTCPKIAENPHHPHEEIIQRIRKRFGLRFLSQWGDHSKG</sequence>
<gene>
    <name evidence="2" type="ORF">SAMN05660653_01509</name>
</gene>
<dbReference type="SUPFAM" id="SSF53098">
    <property type="entry name" value="Ribonuclease H-like"/>
    <property type="match status" value="1"/>
</dbReference>
<dbReference type="RefSeq" id="WP_092119514.1">
    <property type="nucleotide sequence ID" value="NZ_FMXO01000008.1"/>
</dbReference>
<protein>
    <recommendedName>
        <fullName evidence="1">YprB ribonuclease H-like domain-containing protein</fullName>
    </recommendedName>
</protein>
<dbReference type="InterPro" id="IPR012337">
    <property type="entry name" value="RNaseH-like_sf"/>
</dbReference>
<name>A0A1G6CGG4_9BACT</name>
<evidence type="ECO:0000313" key="3">
    <source>
        <dbReference type="Proteomes" id="UP000198771"/>
    </source>
</evidence>
<evidence type="ECO:0000259" key="1">
    <source>
        <dbReference type="Pfam" id="PF13482"/>
    </source>
</evidence>
<dbReference type="Pfam" id="PF13482">
    <property type="entry name" value="RNase_H_2"/>
    <property type="match status" value="1"/>
</dbReference>
<dbReference type="Proteomes" id="UP000198771">
    <property type="component" value="Unassembled WGS sequence"/>
</dbReference>
<dbReference type="AlphaFoldDB" id="A0A1G6CGG4"/>
<evidence type="ECO:0000313" key="2">
    <source>
        <dbReference type="EMBL" id="SDB31994.1"/>
    </source>
</evidence>
<dbReference type="PANTHER" id="PTHR38462:SF1">
    <property type="entry name" value="YPRB RIBONUCLEASE H-LIKE DOMAIN-CONTAINING PROTEIN"/>
    <property type="match status" value="1"/>
</dbReference>
<dbReference type="OrthoDB" id="9790530at2"/>
<feature type="domain" description="YprB ribonuclease H-like" evidence="1">
    <location>
        <begin position="86"/>
        <end position="234"/>
    </location>
</feature>
<organism evidence="2 3">
    <name type="scientific">Desulfonatronum thiosulfatophilum</name>
    <dbReference type="NCBI Taxonomy" id="617002"/>
    <lineage>
        <taxon>Bacteria</taxon>
        <taxon>Pseudomonadati</taxon>
        <taxon>Thermodesulfobacteriota</taxon>
        <taxon>Desulfovibrionia</taxon>
        <taxon>Desulfovibrionales</taxon>
        <taxon>Desulfonatronaceae</taxon>
        <taxon>Desulfonatronum</taxon>
    </lineage>
</organism>
<accession>A0A1G6CGG4</accession>
<keyword evidence="3" id="KW-1185">Reference proteome</keyword>
<reference evidence="2 3" key="1">
    <citation type="submission" date="2016-10" db="EMBL/GenBank/DDBJ databases">
        <authorList>
            <person name="de Groot N.N."/>
        </authorList>
    </citation>
    <scope>NUCLEOTIDE SEQUENCE [LARGE SCALE GENOMIC DNA]</scope>
    <source>
        <strain evidence="2 3">ASO4-2</strain>
    </source>
</reference>
<dbReference type="InterPro" id="IPR038720">
    <property type="entry name" value="YprB_RNase_H-like_dom"/>
</dbReference>
<proteinExistence type="predicted"/>
<dbReference type="PANTHER" id="PTHR38462">
    <property type="entry name" value="EXONUCLEASE-LIKE PROTEIN"/>
    <property type="match status" value="1"/>
</dbReference>
<dbReference type="EMBL" id="FMXO01000008">
    <property type="protein sequence ID" value="SDB31994.1"/>
    <property type="molecule type" value="Genomic_DNA"/>
</dbReference>
<dbReference type="STRING" id="617002.SAMN05660653_01509"/>